<evidence type="ECO:0000256" key="3">
    <source>
        <dbReference type="ARBA" id="ARBA00009695"/>
    </source>
</evidence>
<dbReference type="InterPro" id="IPR053925">
    <property type="entry name" value="RecX_HTH_3rd"/>
</dbReference>
<evidence type="ECO:0000256" key="1">
    <source>
        <dbReference type="ARBA" id="ARBA00003529"/>
    </source>
</evidence>
<feature type="domain" description="RecX second three-helical" evidence="8">
    <location>
        <begin position="168"/>
        <end position="209"/>
    </location>
</feature>
<dbReference type="InterPro" id="IPR053924">
    <property type="entry name" value="RecX_HTH_2nd"/>
</dbReference>
<evidence type="ECO:0000259" key="10">
    <source>
        <dbReference type="Pfam" id="PF21982"/>
    </source>
</evidence>
<evidence type="ECO:0000256" key="6">
    <source>
        <dbReference type="HAMAP-Rule" id="MF_01114"/>
    </source>
</evidence>
<dbReference type="InterPro" id="IPR053926">
    <property type="entry name" value="RecX_HTH_1st"/>
</dbReference>
<evidence type="ECO:0000313" key="11">
    <source>
        <dbReference type="EMBL" id="EKU94309.1"/>
    </source>
</evidence>
<dbReference type="Proteomes" id="UP000009875">
    <property type="component" value="Unassembled WGS sequence"/>
</dbReference>
<dbReference type="GO" id="GO:0005737">
    <property type="term" value="C:cytoplasm"/>
    <property type="evidence" value="ECO:0007669"/>
    <property type="project" value="UniProtKB-SubCell"/>
</dbReference>
<dbReference type="Gene3D" id="1.10.10.10">
    <property type="entry name" value="Winged helix-like DNA-binding domain superfamily/Winged helix DNA-binding domain"/>
    <property type="match status" value="4"/>
</dbReference>
<feature type="region of interest" description="Disordered" evidence="7">
    <location>
        <begin position="1"/>
        <end position="62"/>
    </location>
</feature>
<evidence type="ECO:0000259" key="8">
    <source>
        <dbReference type="Pfam" id="PF02631"/>
    </source>
</evidence>
<protein>
    <recommendedName>
        <fullName evidence="4 6">Regulatory protein RecX</fullName>
    </recommendedName>
</protein>
<keyword evidence="12" id="KW-1185">Reference proteome</keyword>
<evidence type="ECO:0000313" key="12">
    <source>
        <dbReference type="Proteomes" id="UP000009875"/>
    </source>
</evidence>
<feature type="compositionally biased region" description="Basic and acidic residues" evidence="7">
    <location>
        <begin position="1"/>
        <end position="38"/>
    </location>
</feature>
<dbReference type="Pfam" id="PF02631">
    <property type="entry name" value="RecX_HTH2"/>
    <property type="match status" value="1"/>
</dbReference>
<sequence>MDKDKLIRLGPRKPDPEKGSPDQDHKPSRGNPEDKPDQAGDQGPKGETSQAKLHDQAKNQDQERIITKIQPQKKKGRYNIYLDGDYAFPISEGSLVKHFLRKGMVVSQSLQKDLEKEDQFSKAYSRALNYLSYALRTEKQVQDDLEDKGFSQDSQAVIAKLKDQALINDLEYAKSYIRTAAKINRKGPRLIQNELVQKGVGDQDIETAMVEYPYQDQVDNASQLMEKQFNKSRNKSQRQRLAKVKSYLFNKGYLSQVIDQALAEVQPQLDQEEEYQALIKQGDKAYKRYRKKASGYELRQKIKAFLFNKGFSSDLINQYLENKEDEED</sequence>
<dbReference type="eggNOG" id="COG2137">
    <property type="taxonomic scope" value="Bacteria"/>
</dbReference>
<dbReference type="InterPro" id="IPR003783">
    <property type="entry name" value="Regulatory_RecX"/>
</dbReference>
<evidence type="ECO:0000256" key="4">
    <source>
        <dbReference type="ARBA" id="ARBA00018111"/>
    </source>
</evidence>
<gene>
    <name evidence="6" type="primary">recX</name>
    <name evidence="11" type="ORF">HMPREF9698_00341</name>
</gene>
<comment type="subcellular location">
    <subcellularLocation>
        <location evidence="2 6">Cytoplasm</location>
    </subcellularLocation>
</comment>
<dbReference type="NCBIfam" id="NF010733">
    <property type="entry name" value="PRK14135.1"/>
    <property type="match status" value="1"/>
</dbReference>
<comment type="similarity">
    <text evidence="3 6">Belongs to the RecX family.</text>
</comment>
<dbReference type="HOGENOM" id="CLU_066607_4_0_9"/>
<dbReference type="GO" id="GO:0006282">
    <property type="term" value="P:regulation of DNA repair"/>
    <property type="evidence" value="ECO:0007669"/>
    <property type="project" value="UniProtKB-UniRule"/>
</dbReference>
<reference evidence="11 12" key="1">
    <citation type="submission" date="2012-09" db="EMBL/GenBank/DDBJ databases">
        <title>The Genome Sequence of Alloiococcus otitis ATCC 51267.</title>
        <authorList>
            <consortium name="The Broad Institute Genome Sequencing Platform"/>
            <person name="Earl A."/>
            <person name="Ward D."/>
            <person name="Feldgarden M."/>
            <person name="Gevers D."/>
            <person name="Huys G."/>
            <person name="Walker B."/>
            <person name="Young S.K."/>
            <person name="Zeng Q."/>
            <person name="Gargeya S."/>
            <person name="Fitzgerald M."/>
            <person name="Haas B."/>
            <person name="Abouelleil A."/>
            <person name="Alvarado L."/>
            <person name="Arachchi H.M."/>
            <person name="Berlin A.M."/>
            <person name="Chapman S.B."/>
            <person name="Goldberg J."/>
            <person name="Griggs A."/>
            <person name="Gujja S."/>
            <person name="Hansen M."/>
            <person name="Howarth C."/>
            <person name="Imamovic A."/>
            <person name="Larimer J."/>
            <person name="McCowen C."/>
            <person name="Montmayeur A."/>
            <person name="Murphy C."/>
            <person name="Neiman D."/>
            <person name="Pearson M."/>
            <person name="Priest M."/>
            <person name="Roberts A."/>
            <person name="Saif S."/>
            <person name="Shea T."/>
            <person name="Sisk P."/>
            <person name="Sykes S."/>
            <person name="Wortman J."/>
            <person name="Nusbaum C."/>
            <person name="Birren B."/>
        </authorList>
    </citation>
    <scope>NUCLEOTIDE SEQUENCE [LARGE SCALE GENOMIC DNA]</scope>
    <source>
        <strain evidence="11 12">ATCC 51267</strain>
    </source>
</reference>
<comment type="function">
    <text evidence="1 6">Modulates RecA activity.</text>
</comment>
<dbReference type="InterPro" id="IPR036388">
    <property type="entry name" value="WH-like_DNA-bd_sf"/>
</dbReference>
<feature type="domain" description="RecX first three-helical" evidence="10">
    <location>
        <begin position="123"/>
        <end position="161"/>
    </location>
</feature>
<feature type="domain" description="RecX third three-helical" evidence="9">
    <location>
        <begin position="216"/>
        <end position="262"/>
    </location>
</feature>
<keyword evidence="5 6" id="KW-0963">Cytoplasm</keyword>
<accession>K9EAP6</accession>
<evidence type="ECO:0000256" key="5">
    <source>
        <dbReference type="ARBA" id="ARBA00022490"/>
    </source>
</evidence>
<proteinExistence type="inferred from homology"/>
<dbReference type="PANTHER" id="PTHR33602:SF1">
    <property type="entry name" value="REGULATORY PROTEIN RECX FAMILY PROTEIN"/>
    <property type="match status" value="1"/>
</dbReference>
<evidence type="ECO:0000256" key="7">
    <source>
        <dbReference type="SAM" id="MobiDB-lite"/>
    </source>
</evidence>
<dbReference type="Pfam" id="PF21981">
    <property type="entry name" value="RecX_HTH3"/>
    <property type="match status" value="2"/>
</dbReference>
<comment type="caution">
    <text evidence="11">The sequence shown here is derived from an EMBL/GenBank/DDBJ whole genome shotgun (WGS) entry which is preliminary data.</text>
</comment>
<dbReference type="EMBL" id="AGXA01000004">
    <property type="protein sequence ID" value="EKU94309.1"/>
    <property type="molecule type" value="Genomic_DNA"/>
</dbReference>
<dbReference type="STRING" id="883081.HMPREF9698_00341"/>
<dbReference type="Pfam" id="PF21982">
    <property type="entry name" value="RecX_HTH1"/>
    <property type="match status" value="1"/>
</dbReference>
<organism evidence="11 12">
    <name type="scientific">Alloiococcus otitis ATCC 51267</name>
    <dbReference type="NCBI Taxonomy" id="883081"/>
    <lineage>
        <taxon>Bacteria</taxon>
        <taxon>Bacillati</taxon>
        <taxon>Bacillota</taxon>
        <taxon>Bacilli</taxon>
        <taxon>Lactobacillales</taxon>
        <taxon>Carnobacteriaceae</taxon>
        <taxon>Alloiococcus</taxon>
    </lineage>
</organism>
<dbReference type="AlphaFoldDB" id="K9EAP6"/>
<feature type="domain" description="RecX third three-helical" evidence="9">
    <location>
        <begin position="272"/>
        <end position="320"/>
    </location>
</feature>
<name>K9EAP6_9LACT</name>
<dbReference type="PANTHER" id="PTHR33602">
    <property type="entry name" value="REGULATORY PROTEIN RECX FAMILY PROTEIN"/>
    <property type="match status" value="1"/>
</dbReference>
<feature type="compositionally biased region" description="Basic and acidic residues" evidence="7">
    <location>
        <begin position="52"/>
        <end position="62"/>
    </location>
</feature>
<dbReference type="HAMAP" id="MF_01114">
    <property type="entry name" value="RecX"/>
    <property type="match status" value="1"/>
</dbReference>
<dbReference type="RefSeq" id="WP_003776712.1">
    <property type="nucleotide sequence ID" value="NZ_JH992957.1"/>
</dbReference>
<evidence type="ECO:0000259" key="9">
    <source>
        <dbReference type="Pfam" id="PF21981"/>
    </source>
</evidence>
<evidence type="ECO:0000256" key="2">
    <source>
        <dbReference type="ARBA" id="ARBA00004496"/>
    </source>
</evidence>
<dbReference type="OrthoDB" id="5421057at2"/>